<dbReference type="Proteomes" id="UP000824208">
    <property type="component" value="Unassembled WGS sequence"/>
</dbReference>
<evidence type="ECO:0000313" key="2">
    <source>
        <dbReference type="EMBL" id="HJB56441.1"/>
    </source>
</evidence>
<keyword evidence="1" id="KW-0732">Signal</keyword>
<comment type="caution">
    <text evidence="2">The sequence shown here is derived from an EMBL/GenBank/DDBJ whole genome shotgun (WGS) entry which is preliminary data.</text>
</comment>
<dbReference type="EMBL" id="DWYC01000031">
    <property type="protein sequence ID" value="HJB56441.1"/>
    <property type="molecule type" value="Genomic_DNA"/>
</dbReference>
<feature type="chain" id="PRO_5039238160" description="Lipoprotein" evidence="1">
    <location>
        <begin position="28"/>
        <end position="461"/>
    </location>
</feature>
<feature type="signal peptide" evidence="1">
    <location>
        <begin position="1"/>
        <end position="27"/>
    </location>
</feature>
<sequence length="461" mass="51618">MSRFKRLCTGALALAMALCATGCSAFLAEDDLYLLPKMPEDYQDLTEQIQAVINQGAEFSAPLTGENIQNIQLQDLDGDGVAESALAFFRMSGEEKPLKIYIYHQSRDAYELQSVIEGAGTNINTIAYENLDDNPDRELIVSWQISEKVHLLSAYSVSPGQVVEIFSTDYTNFSVFDMDQDNEQEIMVLKAASEGGGDMELYDFQDGMMQLQSTAPLSTGVTNVSEDSDLRRGYLRDYVPALFLTSSFGENGNSSVTDIFAWDPDEATLRNITLDEALGFSSSTWGYYSVVSPTDIDKDSIMEIPSSTAIQEYRQTSSAPNFWINRWSKYDLEGNAWPVFTTYYNSQDGWYLILPEHWLGKITLSRNDAAGGGERAVVFSYWEGDNDVAPIPFLTIYRLSGSNREARASLPGRFLLGDSGEDEPSVLYAARFEENSWDCGLDEESLKEQFQIIRTDWDSLY</sequence>
<evidence type="ECO:0008006" key="4">
    <source>
        <dbReference type="Google" id="ProtNLM"/>
    </source>
</evidence>
<evidence type="ECO:0000256" key="1">
    <source>
        <dbReference type="SAM" id="SignalP"/>
    </source>
</evidence>
<gene>
    <name evidence="2" type="ORF">H9714_02705</name>
</gene>
<accession>A0A9D2MAI9</accession>
<proteinExistence type="predicted"/>
<dbReference type="SUPFAM" id="SSF69318">
    <property type="entry name" value="Integrin alpha N-terminal domain"/>
    <property type="match status" value="1"/>
</dbReference>
<name>A0A9D2MAI9_9FIRM</name>
<protein>
    <recommendedName>
        <fullName evidence="4">Lipoprotein</fullName>
    </recommendedName>
</protein>
<reference evidence="2" key="2">
    <citation type="submission" date="2021-04" db="EMBL/GenBank/DDBJ databases">
        <authorList>
            <person name="Gilroy R."/>
        </authorList>
    </citation>
    <scope>NUCLEOTIDE SEQUENCE</scope>
    <source>
        <strain evidence="2">CHK189-11263</strain>
    </source>
</reference>
<dbReference type="InterPro" id="IPR028994">
    <property type="entry name" value="Integrin_alpha_N"/>
</dbReference>
<reference evidence="2" key="1">
    <citation type="journal article" date="2021" name="PeerJ">
        <title>Extensive microbial diversity within the chicken gut microbiome revealed by metagenomics and culture.</title>
        <authorList>
            <person name="Gilroy R."/>
            <person name="Ravi A."/>
            <person name="Getino M."/>
            <person name="Pursley I."/>
            <person name="Horton D.L."/>
            <person name="Alikhan N.F."/>
            <person name="Baker D."/>
            <person name="Gharbi K."/>
            <person name="Hall N."/>
            <person name="Watson M."/>
            <person name="Adriaenssens E.M."/>
            <person name="Foster-Nyarko E."/>
            <person name="Jarju S."/>
            <person name="Secka A."/>
            <person name="Antonio M."/>
            <person name="Oren A."/>
            <person name="Chaudhuri R.R."/>
            <person name="La Ragione R."/>
            <person name="Hildebrand F."/>
            <person name="Pallen M.J."/>
        </authorList>
    </citation>
    <scope>NUCLEOTIDE SEQUENCE</scope>
    <source>
        <strain evidence="2">CHK189-11263</strain>
    </source>
</reference>
<dbReference type="AlphaFoldDB" id="A0A9D2MAI9"/>
<evidence type="ECO:0000313" key="3">
    <source>
        <dbReference type="Proteomes" id="UP000824208"/>
    </source>
</evidence>
<organism evidence="2 3">
    <name type="scientific">Candidatus Flavonifractor intestinipullorum</name>
    <dbReference type="NCBI Taxonomy" id="2838587"/>
    <lineage>
        <taxon>Bacteria</taxon>
        <taxon>Bacillati</taxon>
        <taxon>Bacillota</taxon>
        <taxon>Clostridia</taxon>
        <taxon>Eubacteriales</taxon>
        <taxon>Oscillospiraceae</taxon>
        <taxon>Flavonifractor</taxon>
    </lineage>
</organism>